<organism evidence="2 3">
    <name type="scientific">Agaribacillus aureus</name>
    <dbReference type="NCBI Taxonomy" id="3051825"/>
    <lineage>
        <taxon>Bacteria</taxon>
        <taxon>Pseudomonadati</taxon>
        <taxon>Bacteroidota</taxon>
        <taxon>Cytophagia</taxon>
        <taxon>Cytophagales</taxon>
        <taxon>Splendidivirgaceae</taxon>
        <taxon>Agaribacillus</taxon>
    </lineage>
</organism>
<dbReference type="Gene3D" id="3.10.450.50">
    <property type="match status" value="1"/>
</dbReference>
<comment type="caution">
    <text evidence="2">The sequence shown here is derived from an EMBL/GenBank/DDBJ whole genome shotgun (WGS) entry which is preliminary data.</text>
</comment>
<reference evidence="2" key="1">
    <citation type="submission" date="2023-06" db="EMBL/GenBank/DDBJ databases">
        <title>Genomic of Agaribacillus aureum.</title>
        <authorList>
            <person name="Wang G."/>
        </authorList>
    </citation>
    <scope>NUCLEOTIDE SEQUENCE</scope>
    <source>
        <strain evidence="2">BMA12</strain>
    </source>
</reference>
<dbReference type="RefSeq" id="WP_346760496.1">
    <property type="nucleotide sequence ID" value="NZ_JAUJEB010000006.1"/>
</dbReference>
<protein>
    <submittedName>
        <fullName evidence="2">Nuclear transport factor 2 family protein</fullName>
    </submittedName>
</protein>
<evidence type="ECO:0000313" key="2">
    <source>
        <dbReference type="EMBL" id="MDN5215157.1"/>
    </source>
</evidence>
<dbReference type="EMBL" id="JAUJEB010000006">
    <property type="protein sequence ID" value="MDN5215157.1"/>
    <property type="molecule type" value="Genomic_DNA"/>
</dbReference>
<name>A0ABT8LBK1_9BACT</name>
<dbReference type="Proteomes" id="UP001172083">
    <property type="component" value="Unassembled WGS sequence"/>
</dbReference>
<accession>A0ABT8LBK1</accession>
<proteinExistence type="predicted"/>
<dbReference type="SUPFAM" id="SSF54427">
    <property type="entry name" value="NTF2-like"/>
    <property type="match status" value="1"/>
</dbReference>
<dbReference type="InterPro" id="IPR032710">
    <property type="entry name" value="NTF2-like_dom_sf"/>
</dbReference>
<dbReference type="Pfam" id="PF12680">
    <property type="entry name" value="SnoaL_2"/>
    <property type="match status" value="1"/>
</dbReference>
<evidence type="ECO:0000313" key="3">
    <source>
        <dbReference type="Proteomes" id="UP001172083"/>
    </source>
</evidence>
<sequence>MNTIKQIREKAQTTFKNHLKYLSSGQIEQWVNLFIDDGVLEFPYGPKDFPKLVRGKTDLYEYMKNFPEHFKVTFENLHFHPTEEPTLVIAEFESSGYAIGTGNPYNQKYISVVTTDTEGKMIKYVDFWNPIVAIDAINAPLADFVKN</sequence>
<dbReference type="InterPro" id="IPR037401">
    <property type="entry name" value="SnoaL-like"/>
</dbReference>
<gene>
    <name evidence="2" type="ORF">QQ020_23965</name>
</gene>
<evidence type="ECO:0000259" key="1">
    <source>
        <dbReference type="Pfam" id="PF12680"/>
    </source>
</evidence>
<keyword evidence="3" id="KW-1185">Reference proteome</keyword>
<feature type="domain" description="SnoaL-like" evidence="1">
    <location>
        <begin position="19"/>
        <end position="122"/>
    </location>
</feature>